<evidence type="ECO:0000259" key="12">
    <source>
        <dbReference type="Pfam" id="PF08245"/>
    </source>
</evidence>
<gene>
    <name evidence="13" type="ORF">J2S74_003926</name>
</gene>
<name>A0ABT9ZZ35_9BACI</name>
<keyword evidence="14" id="KW-1185">Reference proteome</keyword>
<keyword evidence="3 10" id="KW-0436">Ligase</keyword>
<dbReference type="InterPro" id="IPR036565">
    <property type="entry name" value="Mur-like_cat_sf"/>
</dbReference>
<dbReference type="PANTHER" id="PTHR11136:SF0">
    <property type="entry name" value="DIHYDROFOLATE SYNTHETASE-RELATED"/>
    <property type="match status" value="1"/>
</dbReference>
<sequence>MINTYNAAMDFVQTRKAAGIRYDLTRMERLMEEIRHPERKVKTIHVAGTNGKGSTVTFLRSILQESGMFVGTYMTPVPGDYRHQMAVNNEPMSEEEFVNVLSEIESGVLTVEEEMGEMISEFELITAMSFYFFSFKKPVDLAIIETGMGGRNDATNVITPLVSIITNVSLDHQAFLGETVEEIASEKAGIIKAGVPVMTSCGEHVLPVLQGEAKQKKSAIYRLEEKVHFHTFLEEGVQKIDYEAPYRNLKNVTLGMLGDHQGKNAALAIMTLDYLKQFYAVMVDDEDIITGVKNAILPGRNEIVNTNPTIVLDTAHNPDAIAITIESMKKMYNNKEIHILFSAMKDKDYMGMIRQLQELSNHVYITTFQSERAMDVSQFSDNDTVTVVNDPFIWLKDWKGYHHDEVLLITGSNQFIGEVRNILTPS</sequence>
<comment type="catalytic activity">
    <reaction evidence="9">
        <text>(6S)-5,6,7,8-tetrahydrofolyl-(gamma-L-Glu)(n) + L-glutamate + ATP = (6S)-5,6,7,8-tetrahydrofolyl-(gamma-L-Glu)(n+1) + ADP + phosphate + H(+)</text>
        <dbReference type="Rhea" id="RHEA:10580"/>
        <dbReference type="Rhea" id="RHEA-COMP:14738"/>
        <dbReference type="Rhea" id="RHEA-COMP:14740"/>
        <dbReference type="ChEBI" id="CHEBI:15378"/>
        <dbReference type="ChEBI" id="CHEBI:29985"/>
        <dbReference type="ChEBI" id="CHEBI:30616"/>
        <dbReference type="ChEBI" id="CHEBI:43474"/>
        <dbReference type="ChEBI" id="CHEBI:141005"/>
        <dbReference type="ChEBI" id="CHEBI:456216"/>
        <dbReference type="EC" id="6.3.2.17"/>
    </reaction>
</comment>
<evidence type="ECO:0000256" key="1">
    <source>
        <dbReference type="ARBA" id="ARBA00008276"/>
    </source>
</evidence>
<dbReference type="PROSITE" id="PS01012">
    <property type="entry name" value="FOLYLPOLYGLU_SYNT_2"/>
    <property type="match status" value="1"/>
</dbReference>
<dbReference type="NCBIfam" id="TIGR01499">
    <property type="entry name" value="folC"/>
    <property type="match status" value="1"/>
</dbReference>
<dbReference type="InterPro" id="IPR013221">
    <property type="entry name" value="Mur_ligase_cen"/>
</dbReference>
<dbReference type="InterPro" id="IPR036615">
    <property type="entry name" value="Mur_ligase_C_dom_sf"/>
</dbReference>
<evidence type="ECO:0000256" key="10">
    <source>
        <dbReference type="PIRNR" id="PIRNR001563"/>
    </source>
</evidence>
<feature type="domain" description="Mur ligase C-terminal" evidence="11">
    <location>
        <begin position="299"/>
        <end position="412"/>
    </location>
</feature>
<evidence type="ECO:0000256" key="9">
    <source>
        <dbReference type="ARBA" id="ARBA00047493"/>
    </source>
</evidence>
<dbReference type="EC" id="6.3.2.17" evidence="2"/>
<keyword evidence="7" id="KW-0460">Magnesium</keyword>
<dbReference type="PANTHER" id="PTHR11136">
    <property type="entry name" value="FOLYLPOLYGLUTAMATE SYNTHASE-RELATED"/>
    <property type="match status" value="1"/>
</dbReference>
<evidence type="ECO:0000256" key="5">
    <source>
        <dbReference type="ARBA" id="ARBA00022741"/>
    </source>
</evidence>
<organism evidence="13 14">
    <name type="scientific">Evansella vedderi</name>
    <dbReference type="NCBI Taxonomy" id="38282"/>
    <lineage>
        <taxon>Bacteria</taxon>
        <taxon>Bacillati</taxon>
        <taxon>Bacillota</taxon>
        <taxon>Bacilli</taxon>
        <taxon>Bacillales</taxon>
        <taxon>Bacillaceae</taxon>
        <taxon>Evansella</taxon>
    </lineage>
</organism>
<dbReference type="InterPro" id="IPR001645">
    <property type="entry name" value="Folylpolyglutamate_synth"/>
</dbReference>
<dbReference type="SUPFAM" id="SSF53244">
    <property type="entry name" value="MurD-like peptide ligases, peptide-binding domain"/>
    <property type="match status" value="1"/>
</dbReference>
<comment type="similarity">
    <text evidence="1 10">Belongs to the folylpolyglutamate synthase family.</text>
</comment>
<dbReference type="Gene3D" id="3.40.1190.10">
    <property type="entry name" value="Mur-like, catalytic domain"/>
    <property type="match status" value="1"/>
</dbReference>
<evidence type="ECO:0000256" key="6">
    <source>
        <dbReference type="ARBA" id="ARBA00022840"/>
    </source>
</evidence>
<dbReference type="PROSITE" id="PS01011">
    <property type="entry name" value="FOLYLPOLYGLU_SYNT_1"/>
    <property type="match status" value="1"/>
</dbReference>
<evidence type="ECO:0000256" key="7">
    <source>
        <dbReference type="ARBA" id="ARBA00022842"/>
    </source>
</evidence>
<dbReference type="SUPFAM" id="SSF53623">
    <property type="entry name" value="MurD-like peptide ligases, catalytic domain"/>
    <property type="match status" value="1"/>
</dbReference>
<dbReference type="InterPro" id="IPR018109">
    <property type="entry name" value="Folylpolyglutamate_synth_CS"/>
</dbReference>
<evidence type="ECO:0000259" key="11">
    <source>
        <dbReference type="Pfam" id="PF02875"/>
    </source>
</evidence>
<dbReference type="Gene3D" id="3.90.190.20">
    <property type="entry name" value="Mur ligase, C-terminal domain"/>
    <property type="match status" value="1"/>
</dbReference>
<evidence type="ECO:0000313" key="14">
    <source>
        <dbReference type="Proteomes" id="UP001230005"/>
    </source>
</evidence>
<evidence type="ECO:0000313" key="13">
    <source>
        <dbReference type="EMBL" id="MDQ0256506.1"/>
    </source>
</evidence>
<keyword evidence="4" id="KW-0479">Metal-binding</keyword>
<dbReference type="Pfam" id="PF08245">
    <property type="entry name" value="Mur_ligase_M"/>
    <property type="match status" value="1"/>
</dbReference>
<dbReference type="EMBL" id="JAUSUG010000017">
    <property type="protein sequence ID" value="MDQ0256506.1"/>
    <property type="molecule type" value="Genomic_DNA"/>
</dbReference>
<reference evidence="13 14" key="1">
    <citation type="submission" date="2023-07" db="EMBL/GenBank/DDBJ databases">
        <title>Genomic Encyclopedia of Type Strains, Phase IV (KMG-IV): sequencing the most valuable type-strain genomes for metagenomic binning, comparative biology and taxonomic classification.</title>
        <authorList>
            <person name="Goeker M."/>
        </authorList>
    </citation>
    <scope>NUCLEOTIDE SEQUENCE [LARGE SCALE GENOMIC DNA]</scope>
    <source>
        <strain evidence="13 14">DSM 9768</strain>
    </source>
</reference>
<evidence type="ECO:0000256" key="3">
    <source>
        <dbReference type="ARBA" id="ARBA00022598"/>
    </source>
</evidence>
<dbReference type="InterPro" id="IPR004101">
    <property type="entry name" value="Mur_ligase_C"/>
</dbReference>
<comment type="caution">
    <text evidence="13">The sequence shown here is derived from an EMBL/GenBank/DDBJ whole genome shotgun (WGS) entry which is preliminary data.</text>
</comment>
<accession>A0ABT9ZZ35</accession>
<feature type="domain" description="Mur ligase central" evidence="12">
    <location>
        <begin position="46"/>
        <end position="271"/>
    </location>
</feature>
<evidence type="ECO:0000256" key="8">
    <source>
        <dbReference type="ARBA" id="ARBA00030592"/>
    </source>
</evidence>
<dbReference type="GO" id="GO:0008841">
    <property type="term" value="F:dihydrofolate synthase activity"/>
    <property type="evidence" value="ECO:0007669"/>
    <property type="project" value="UniProtKB-EC"/>
</dbReference>
<dbReference type="PIRSF" id="PIRSF001563">
    <property type="entry name" value="Folylpolyglu_synth"/>
    <property type="match status" value="1"/>
</dbReference>
<evidence type="ECO:0000256" key="2">
    <source>
        <dbReference type="ARBA" id="ARBA00013025"/>
    </source>
</evidence>
<protein>
    <recommendedName>
        <fullName evidence="2">tetrahydrofolate synthase</fullName>
        <ecNumber evidence="2">6.3.2.17</ecNumber>
    </recommendedName>
    <alternativeName>
        <fullName evidence="8">Tetrahydrofolylpolyglutamate synthase</fullName>
    </alternativeName>
</protein>
<dbReference type="GO" id="GO:0004326">
    <property type="term" value="F:tetrahydrofolylpolyglutamate synthase activity"/>
    <property type="evidence" value="ECO:0007669"/>
    <property type="project" value="UniProtKB-EC"/>
</dbReference>
<dbReference type="RefSeq" id="WP_307328735.1">
    <property type="nucleotide sequence ID" value="NZ_JAUSUG010000017.1"/>
</dbReference>
<proteinExistence type="inferred from homology"/>
<dbReference type="Pfam" id="PF02875">
    <property type="entry name" value="Mur_ligase_C"/>
    <property type="match status" value="1"/>
</dbReference>
<evidence type="ECO:0000256" key="4">
    <source>
        <dbReference type="ARBA" id="ARBA00022723"/>
    </source>
</evidence>
<keyword evidence="6 10" id="KW-0067">ATP-binding</keyword>
<keyword evidence="5 10" id="KW-0547">Nucleotide-binding</keyword>
<dbReference type="Proteomes" id="UP001230005">
    <property type="component" value="Unassembled WGS sequence"/>
</dbReference>